<dbReference type="SUPFAM" id="SSF51338">
    <property type="entry name" value="Composite domain of metallo-dependent hydrolases"/>
    <property type="match status" value="1"/>
</dbReference>
<dbReference type="Pfam" id="PF01979">
    <property type="entry name" value="Amidohydro_1"/>
    <property type="match status" value="1"/>
</dbReference>
<evidence type="ECO:0000256" key="3">
    <source>
        <dbReference type="ARBA" id="ARBA00022801"/>
    </source>
</evidence>
<dbReference type="NCBIfam" id="TIGR01178">
    <property type="entry name" value="ade"/>
    <property type="match status" value="1"/>
</dbReference>
<dbReference type="Gene3D" id="2.30.40.10">
    <property type="entry name" value="Urease, subunit C, domain 1"/>
    <property type="match status" value="1"/>
</dbReference>
<keyword evidence="3 6" id="KW-0378">Hydrolase</keyword>
<dbReference type="InterPro" id="IPR026912">
    <property type="entry name" value="Adenine_deam_C"/>
</dbReference>
<proteinExistence type="inferred from homology"/>
<protein>
    <recommendedName>
        <fullName evidence="2 6">Adenine deaminase</fullName>
        <shortName evidence="6">Adenase</shortName>
        <shortName evidence="6">Adenine aminase</shortName>
        <ecNumber evidence="2 6">3.5.4.2</ecNumber>
    </recommendedName>
</protein>
<dbReference type="InterPro" id="IPR032466">
    <property type="entry name" value="Metal_Hydrolase"/>
</dbReference>
<evidence type="ECO:0000259" key="8">
    <source>
        <dbReference type="Pfam" id="PF13382"/>
    </source>
</evidence>
<evidence type="ECO:0000256" key="4">
    <source>
        <dbReference type="ARBA" id="ARBA00023211"/>
    </source>
</evidence>
<dbReference type="Pfam" id="PF13382">
    <property type="entry name" value="Adenine_deam_C"/>
    <property type="match status" value="1"/>
</dbReference>
<evidence type="ECO:0000259" key="7">
    <source>
        <dbReference type="Pfam" id="PF01979"/>
    </source>
</evidence>
<keyword evidence="4 6" id="KW-0464">Manganese</keyword>
<dbReference type="EMBL" id="JBHHMI010000004">
    <property type="protein sequence ID" value="MFB5266502.1"/>
    <property type="molecule type" value="Genomic_DNA"/>
</dbReference>
<evidence type="ECO:0000313" key="9">
    <source>
        <dbReference type="EMBL" id="MFB5266502.1"/>
    </source>
</evidence>
<reference evidence="9 10" key="1">
    <citation type="submission" date="2024-09" db="EMBL/GenBank/DDBJ databases">
        <title>Paenibacillus zeirhizospherea sp. nov., isolated from surface of the maize (Zea mays) roots in a horticulture field, Hungary.</title>
        <authorList>
            <person name="Marton D."/>
            <person name="Farkas M."/>
            <person name="Bedics A."/>
            <person name="Toth E."/>
            <person name="Tancsics A."/>
            <person name="Boka K."/>
            <person name="Maroti G."/>
            <person name="Kriszt B."/>
            <person name="Cserhati M."/>
        </authorList>
    </citation>
    <scope>NUCLEOTIDE SEQUENCE [LARGE SCALE GENOMIC DNA]</scope>
    <source>
        <strain evidence="9 10">KCTC 33519</strain>
    </source>
</reference>
<comment type="cofactor">
    <cofactor evidence="6">
        <name>Mn(2+)</name>
        <dbReference type="ChEBI" id="CHEBI:29035"/>
    </cofactor>
</comment>
<dbReference type="PANTHER" id="PTHR11113:SF2">
    <property type="entry name" value="ADENINE DEAMINASE"/>
    <property type="match status" value="1"/>
</dbReference>
<dbReference type="EC" id="3.5.4.2" evidence="2 6"/>
<comment type="caution">
    <text evidence="9">The sequence shown here is derived from an EMBL/GenBank/DDBJ whole genome shotgun (WGS) entry which is preliminary data.</text>
</comment>
<evidence type="ECO:0000256" key="1">
    <source>
        <dbReference type="ARBA" id="ARBA00006773"/>
    </source>
</evidence>
<dbReference type="PANTHER" id="PTHR11113">
    <property type="entry name" value="N-ACETYLGLUCOSAMINE-6-PHOSPHATE DEACETYLASE"/>
    <property type="match status" value="1"/>
</dbReference>
<dbReference type="Proteomes" id="UP001580346">
    <property type="component" value="Unassembled WGS sequence"/>
</dbReference>
<evidence type="ECO:0000256" key="5">
    <source>
        <dbReference type="ARBA" id="ARBA00047720"/>
    </source>
</evidence>
<dbReference type="InterPro" id="IPR011059">
    <property type="entry name" value="Metal-dep_hydrolase_composite"/>
</dbReference>
<evidence type="ECO:0000256" key="6">
    <source>
        <dbReference type="HAMAP-Rule" id="MF_01518"/>
    </source>
</evidence>
<sequence length="610" mass="64840">MSLFKRPALADCVPELVATARGDRPASLVILGGRLVNVVSGEIIPGMSVAVQGSRIAYVGKDVSHTIGPDTVIIEAEGRYIAPGLLDGHCHIESTQLTVTEFAKAVLPLGTTGGFFDAHEISNVLGLKGLRLMLDEARTTPMAAYMQVASCVPSTNAELETTGASFGPEEVAEALSWGPDMIGLGEVMNFPGVVYGEETMIGEIQATLRAGKVADGHFTWASDDWRLPVYAASGITGDHECVTPEDVAERIRLGMYAKMRQGSAWHDVAETIKACTEMGLDTRRMMLVTDDRSSESLLKEGHMNFVVRHAIAQGVKPVTAFQMATINTAERFGVARDIGSIIPGSIADIILLEGRLADVQVSATIAAGRIVAKNGKMVADWDSFTYPGEVLNTMRIDRTIRVTDFALPAPVRAGETEARVIKVTENHVETKEVKMMIPVEEGKAVTDPGKDLCKIAVFERHKGTGNSAVALVTGIGFTEPAAIAMTVAHDSHNLLVIGNDDEMMARAANQVISMKGGSAVISASREALMPLPIAGLMSPAPFAEVAKQSEGISTALQHAGCTLNNAFMTLSLLALVVIPEIRLSDKGLVAIGADGIHMVSLFTADETERV</sequence>
<keyword evidence="10" id="KW-1185">Reference proteome</keyword>
<comment type="catalytic activity">
    <reaction evidence="5 6">
        <text>adenine + H2O + H(+) = hypoxanthine + NH4(+)</text>
        <dbReference type="Rhea" id="RHEA:23688"/>
        <dbReference type="ChEBI" id="CHEBI:15377"/>
        <dbReference type="ChEBI" id="CHEBI:15378"/>
        <dbReference type="ChEBI" id="CHEBI:16708"/>
        <dbReference type="ChEBI" id="CHEBI:17368"/>
        <dbReference type="ChEBI" id="CHEBI:28938"/>
        <dbReference type="EC" id="3.5.4.2"/>
    </reaction>
</comment>
<dbReference type="HAMAP" id="MF_01518">
    <property type="entry name" value="Adenine_deamin"/>
    <property type="match status" value="1"/>
</dbReference>
<gene>
    <name evidence="6 9" type="primary">ade</name>
    <name evidence="9" type="ORF">ACE41H_06860</name>
</gene>
<dbReference type="Gene3D" id="3.20.20.140">
    <property type="entry name" value="Metal-dependent hydrolases"/>
    <property type="match status" value="1"/>
</dbReference>
<feature type="domain" description="Adenine deaminase C-terminal" evidence="8">
    <location>
        <begin position="428"/>
        <end position="590"/>
    </location>
</feature>
<dbReference type="InterPro" id="IPR006679">
    <property type="entry name" value="Adenine_deam"/>
</dbReference>
<dbReference type="InterPro" id="IPR006680">
    <property type="entry name" value="Amidohydro-rel"/>
</dbReference>
<feature type="domain" description="Amidohydrolase-related" evidence="7">
    <location>
        <begin position="80"/>
        <end position="371"/>
    </location>
</feature>
<comment type="similarity">
    <text evidence="1 6">Belongs to the metallo-dependent hydrolases superfamily. Adenine deaminase family.</text>
</comment>
<evidence type="ECO:0000313" key="10">
    <source>
        <dbReference type="Proteomes" id="UP001580346"/>
    </source>
</evidence>
<dbReference type="GO" id="GO:0000034">
    <property type="term" value="F:adenine deaminase activity"/>
    <property type="evidence" value="ECO:0007669"/>
    <property type="project" value="UniProtKB-EC"/>
</dbReference>
<dbReference type="RefSeq" id="WP_375354243.1">
    <property type="nucleotide sequence ID" value="NZ_JBHHMI010000004.1"/>
</dbReference>
<organism evidence="9 10">
    <name type="scientific">Paenibacillus enshidis</name>
    <dbReference type="NCBI Taxonomy" id="1458439"/>
    <lineage>
        <taxon>Bacteria</taxon>
        <taxon>Bacillati</taxon>
        <taxon>Bacillota</taxon>
        <taxon>Bacilli</taxon>
        <taxon>Bacillales</taxon>
        <taxon>Paenibacillaceae</taxon>
        <taxon>Paenibacillus</taxon>
    </lineage>
</organism>
<dbReference type="SUPFAM" id="SSF51556">
    <property type="entry name" value="Metallo-dependent hydrolases"/>
    <property type="match status" value="1"/>
</dbReference>
<name>A0ABV5AR49_9BACL</name>
<evidence type="ECO:0000256" key="2">
    <source>
        <dbReference type="ARBA" id="ARBA00012782"/>
    </source>
</evidence>
<accession>A0ABV5AR49</accession>